<dbReference type="SUPFAM" id="SSF51621">
    <property type="entry name" value="Phosphoenolpyruvate/pyruvate domain"/>
    <property type="match status" value="1"/>
</dbReference>
<accession>A0ABU8GWU0</accession>
<evidence type="ECO:0000313" key="6">
    <source>
        <dbReference type="Proteomes" id="UP001365781"/>
    </source>
</evidence>
<keyword evidence="1" id="KW-0456">Lyase</keyword>
<evidence type="ECO:0000256" key="4">
    <source>
        <dbReference type="ARBA" id="ARBA00031921"/>
    </source>
</evidence>
<dbReference type="Gene3D" id="3.20.20.60">
    <property type="entry name" value="Phosphoenolpyruvate-binding domains"/>
    <property type="match status" value="1"/>
</dbReference>
<evidence type="ECO:0000313" key="5">
    <source>
        <dbReference type="EMBL" id="MEI5617638.1"/>
    </source>
</evidence>
<feature type="non-terminal residue" evidence="5">
    <location>
        <position position="1"/>
    </location>
</feature>
<dbReference type="Pfam" id="PF00463">
    <property type="entry name" value="ICL"/>
    <property type="match status" value="1"/>
</dbReference>
<dbReference type="EMBL" id="JBBAYM010000886">
    <property type="protein sequence ID" value="MEI5617638.1"/>
    <property type="molecule type" value="Genomic_DNA"/>
</dbReference>
<comment type="catalytic activity">
    <reaction evidence="2">
        <text>D-threo-isocitrate = glyoxylate + succinate</text>
        <dbReference type="Rhea" id="RHEA:13245"/>
        <dbReference type="ChEBI" id="CHEBI:15562"/>
        <dbReference type="ChEBI" id="CHEBI:30031"/>
        <dbReference type="ChEBI" id="CHEBI:36655"/>
        <dbReference type="EC" id="4.1.3.1"/>
    </reaction>
</comment>
<dbReference type="InterPro" id="IPR015813">
    <property type="entry name" value="Pyrv/PenolPyrv_kinase-like_dom"/>
</dbReference>
<name>A0ABU8GWU0_9ACTN</name>
<proteinExistence type="predicted"/>
<evidence type="ECO:0000256" key="2">
    <source>
        <dbReference type="ARBA" id="ARBA00023531"/>
    </source>
</evidence>
<reference evidence="5 6" key="1">
    <citation type="submission" date="2024-03" db="EMBL/GenBank/DDBJ databases">
        <title>First Report of Pectobacterium brasiliscabiei causing potato scab in china.</title>
        <authorList>
            <person name="Handique U."/>
        </authorList>
    </citation>
    <scope>NUCLEOTIDE SEQUENCE [LARGE SCALE GENOMIC DNA]</scope>
    <source>
        <strain evidence="5 6">ZRIMU1503</strain>
    </source>
</reference>
<organism evidence="5 6">
    <name type="scientific">Streptomyces brasiliscabiei</name>
    <dbReference type="NCBI Taxonomy" id="2736302"/>
    <lineage>
        <taxon>Bacteria</taxon>
        <taxon>Bacillati</taxon>
        <taxon>Actinomycetota</taxon>
        <taxon>Actinomycetes</taxon>
        <taxon>Kitasatosporales</taxon>
        <taxon>Streptomycetaceae</taxon>
        <taxon>Streptomyces</taxon>
    </lineage>
</organism>
<sequence length="78" mass="8332">EEATYLLAKKMIEAGACAIQIENQVSDAKQCGHQAGKVTVPHEDFLAKINAVRYAFLELGIDNGIIVARTDSLGASLT</sequence>
<dbReference type="PANTHER" id="PTHR21631:SF3">
    <property type="entry name" value="BIFUNCTIONAL GLYOXYLATE CYCLE PROTEIN"/>
    <property type="match status" value="1"/>
</dbReference>
<dbReference type="InterPro" id="IPR040442">
    <property type="entry name" value="Pyrv_kinase-like_dom_sf"/>
</dbReference>
<feature type="non-terminal residue" evidence="5">
    <location>
        <position position="78"/>
    </location>
</feature>
<dbReference type="InterPro" id="IPR006254">
    <property type="entry name" value="Isocitrate_lyase"/>
</dbReference>
<evidence type="ECO:0000256" key="1">
    <source>
        <dbReference type="ARBA" id="ARBA00023239"/>
    </source>
</evidence>
<dbReference type="Proteomes" id="UP001365781">
    <property type="component" value="Unassembled WGS sequence"/>
</dbReference>
<evidence type="ECO:0000256" key="3">
    <source>
        <dbReference type="ARBA" id="ARBA00031022"/>
    </source>
</evidence>
<gene>
    <name evidence="5" type="ORF">WB403_51995</name>
</gene>
<keyword evidence="6" id="KW-1185">Reference proteome</keyword>
<comment type="caution">
    <text evidence="5">The sequence shown here is derived from an EMBL/GenBank/DDBJ whole genome shotgun (WGS) entry which is preliminary data.</text>
</comment>
<dbReference type="PANTHER" id="PTHR21631">
    <property type="entry name" value="ISOCITRATE LYASE/MALATE SYNTHASE"/>
    <property type="match status" value="1"/>
</dbReference>
<protein>
    <recommendedName>
        <fullName evidence="3">Isocitrase</fullName>
    </recommendedName>
    <alternativeName>
        <fullName evidence="4">Isocitratase</fullName>
    </alternativeName>
</protein>